<dbReference type="Proteomes" id="UP001498238">
    <property type="component" value="Unassembled WGS sequence"/>
</dbReference>
<feature type="transmembrane region" description="Helical" evidence="8">
    <location>
        <begin position="172"/>
        <end position="192"/>
    </location>
</feature>
<keyword evidence="7 8" id="KW-0472">Membrane</keyword>
<feature type="transmembrane region" description="Helical" evidence="8">
    <location>
        <begin position="35"/>
        <end position="54"/>
    </location>
</feature>
<evidence type="ECO:0000256" key="4">
    <source>
        <dbReference type="ARBA" id="ARBA00022475"/>
    </source>
</evidence>
<dbReference type="PANTHER" id="PTHR30330:SF7">
    <property type="entry name" value="SODIUM_PROTON-DEPENDENT ALANINE CARRIER PROTEIN YRBD-RELATED"/>
    <property type="match status" value="1"/>
</dbReference>
<sequence length="536" mass="57552">MSEQSDSQVVAQPGIHERTNDWNNVSAVIEWLNGIIWSSWLVYLCLGAGVYFTIRSRAVQIRKIKSIFTQMFRGKSSEDGVSSFQALSMSLAGRVGVGNIAGVATAIGFGGPGAVVWMWISALLGASTSYVESTLGQTYKEKDPKTGEYRGGPAFYLEKAYQFTRFGKFFKVYGFIFAAVTVLAMSFLLPGVQSRAIGGAVTNAWNLPTWVTALALVVIMAFIVIGGVKRIAHFASLAVPFMAIIYILAAIAVTFINADQIVPVIELIFKSAFGIDTSSEAAFGGIIGLAVQWGVQRGIYSNEAGQGTGPHAAAAAEVSHPTKQGLVQAGSVYIDTLFVCSATAFMILSTGMYRVLSPEGEIIGSGRGQLAEALETTPGEGWPQSGLDSMIPGIGGSFIAVSIFLFALTTIVAYYYMAETNLVYLLGKLKNPMYLTIGTRALQVLILIAVAIGVMNDNPSDAWALGDIGVGAMAWLNIVGILILQQPAFKLLRDFERQQKLGLDPEFDPQALGIKNATFWEERWAKMKAGEHVPQG</sequence>
<keyword evidence="10" id="KW-1185">Reference proteome</keyword>
<evidence type="ECO:0000256" key="7">
    <source>
        <dbReference type="ARBA" id="ARBA00023136"/>
    </source>
</evidence>
<reference evidence="9 10" key="1">
    <citation type="submission" date="2024-01" db="EMBL/GenBank/DDBJ databases">
        <title>Characterization of antibiotic resistant novel bacterial strains and their environmental applications.</title>
        <authorList>
            <person name="Manzoor S."/>
            <person name="Abbas S."/>
            <person name="Arshad M."/>
            <person name="Ahmed I."/>
        </authorList>
    </citation>
    <scope>NUCLEOTIDE SEQUENCE [LARGE SCALE GENOMIC DNA]</scope>
    <source>
        <strain evidence="9 10">NCCP-602</strain>
    </source>
</reference>
<evidence type="ECO:0000313" key="10">
    <source>
        <dbReference type="Proteomes" id="UP001498238"/>
    </source>
</evidence>
<dbReference type="Pfam" id="PF01235">
    <property type="entry name" value="Na_Ala_symp"/>
    <property type="match status" value="1"/>
</dbReference>
<evidence type="ECO:0000256" key="1">
    <source>
        <dbReference type="ARBA" id="ARBA00004651"/>
    </source>
</evidence>
<evidence type="ECO:0000256" key="3">
    <source>
        <dbReference type="ARBA" id="ARBA00022448"/>
    </source>
</evidence>
<keyword evidence="8" id="KW-0769">Symport</keyword>
<feature type="transmembrane region" description="Helical" evidence="8">
    <location>
        <begin position="231"/>
        <end position="256"/>
    </location>
</feature>
<gene>
    <name evidence="9" type="ORF">NCCP602_01960</name>
</gene>
<evidence type="ECO:0000256" key="5">
    <source>
        <dbReference type="ARBA" id="ARBA00022692"/>
    </source>
</evidence>
<dbReference type="Gene3D" id="1.20.1740.10">
    <property type="entry name" value="Amino acid/polyamine transporter I"/>
    <property type="match status" value="1"/>
</dbReference>
<accession>A0ABN0SJF3</accession>
<evidence type="ECO:0000313" key="9">
    <source>
        <dbReference type="EMBL" id="GAA0034235.1"/>
    </source>
</evidence>
<keyword evidence="4 8" id="KW-1003">Cell membrane</keyword>
<evidence type="ECO:0000256" key="2">
    <source>
        <dbReference type="ARBA" id="ARBA00009261"/>
    </source>
</evidence>
<feature type="transmembrane region" description="Helical" evidence="8">
    <location>
        <begin position="462"/>
        <end position="484"/>
    </location>
</feature>
<organism evidence="9 10">
    <name type="scientific">Brevibacterium metallidurans</name>
    <dbReference type="NCBI Taxonomy" id="1482676"/>
    <lineage>
        <taxon>Bacteria</taxon>
        <taxon>Bacillati</taxon>
        <taxon>Actinomycetota</taxon>
        <taxon>Actinomycetes</taxon>
        <taxon>Micrococcales</taxon>
        <taxon>Brevibacteriaceae</taxon>
        <taxon>Brevibacterium</taxon>
    </lineage>
</organism>
<comment type="subcellular location">
    <subcellularLocation>
        <location evidence="1 8">Cell membrane</location>
        <topology evidence="1 8">Multi-pass membrane protein</topology>
    </subcellularLocation>
</comment>
<feature type="transmembrane region" description="Helical" evidence="8">
    <location>
        <begin position="437"/>
        <end position="456"/>
    </location>
</feature>
<dbReference type="EMBL" id="BAAAAF010000001">
    <property type="protein sequence ID" value="GAA0034235.1"/>
    <property type="molecule type" value="Genomic_DNA"/>
</dbReference>
<feature type="transmembrane region" description="Helical" evidence="8">
    <location>
        <begin position="390"/>
        <end position="416"/>
    </location>
</feature>
<dbReference type="NCBIfam" id="TIGR00835">
    <property type="entry name" value="agcS"/>
    <property type="match status" value="1"/>
</dbReference>
<keyword evidence="6 8" id="KW-1133">Transmembrane helix</keyword>
<feature type="transmembrane region" description="Helical" evidence="8">
    <location>
        <begin position="204"/>
        <end position="225"/>
    </location>
</feature>
<comment type="caution">
    <text evidence="9">The sequence shown here is derived from an EMBL/GenBank/DDBJ whole genome shotgun (WGS) entry which is preliminary data.</text>
</comment>
<name>A0ABN0SJF3_9MICO</name>
<dbReference type="InterPro" id="IPR001463">
    <property type="entry name" value="Na/Ala_symport"/>
</dbReference>
<feature type="transmembrane region" description="Helical" evidence="8">
    <location>
        <begin position="332"/>
        <end position="353"/>
    </location>
</feature>
<dbReference type="PRINTS" id="PR00175">
    <property type="entry name" value="NAALASMPORT"/>
</dbReference>
<protein>
    <submittedName>
        <fullName evidence="9">Alanine/glycine:cation symporter family protein</fullName>
    </submittedName>
</protein>
<proteinExistence type="inferred from homology"/>
<evidence type="ECO:0000256" key="8">
    <source>
        <dbReference type="RuleBase" id="RU363064"/>
    </source>
</evidence>
<comment type="similarity">
    <text evidence="2 8">Belongs to the alanine or glycine:cation symporter (AGCS) (TC 2.A.25) family.</text>
</comment>
<keyword evidence="3 8" id="KW-0813">Transport</keyword>
<evidence type="ECO:0000256" key="6">
    <source>
        <dbReference type="ARBA" id="ARBA00022989"/>
    </source>
</evidence>
<keyword evidence="5 8" id="KW-0812">Transmembrane</keyword>
<dbReference type="PANTHER" id="PTHR30330">
    <property type="entry name" value="AGSS FAMILY TRANSPORTER, SODIUM-ALANINE"/>
    <property type="match status" value="1"/>
</dbReference>